<dbReference type="AlphaFoldDB" id="A0A552E6L2"/>
<gene>
    <name evidence="1" type="ORF">EWV80_02880</name>
</gene>
<evidence type="ECO:0000313" key="1">
    <source>
        <dbReference type="EMBL" id="TRU30072.1"/>
    </source>
</evidence>
<evidence type="ECO:0000313" key="2">
    <source>
        <dbReference type="Proteomes" id="UP000320551"/>
    </source>
</evidence>
<protein>
    <submittedName>
        <fullName evidence="1">Calcium-binding protein</fullName>
    </submittedName>
</protein>
<sequence length="54" mass="5633">MTLSTTDTITENANEGTDTVQSSVTYTLGNNLENLTLTGTANINGTGNTLNNII</sequence>
<reference evidence="1 2" key="1">
    <citation type="submission" date="2019-01" db="EMBL/GenBank/DDBJ databases">
        <title>Coherence of Microcystis species and biogeography revealed through population genomics.</title>
        <authorList>
            <person name="Perez-Carrascal O.M."/>
            <person name="Terrat Y."/>
            <person name="Giani A."/>
            <person name="Fortin N."/>
            <person name="Tromas N."/>
            <person name="Shapiro B.J."/>
        </authorList>
    </citation>
    <scope>NUCLEOTIDE SEQUENCE [LARGE SCALE GENOMIC DNA]</scope>
    <source>
        <strain evidence="1">Ma_QC_B_20070730_S2</strain>
    </source>
</reference>
<dbReference type="EMBL" id="SFBK01000037">
    <property type="protein sequence ID" value="TRU30072.1"/>
    <property type="molecule type" value="Genomic_DNA"/>
</dbReference>
<name>A0A552E6L2_MICAE</name>
<accession>A0A552E6L2</accession>
<organism evidence="1 2">
    <name type="scientific">Microcystis aeruginosa Ma_QC_B_20070730_S2</name>
    <dbReference type="NCBI Taxonomy" id="2486256"/>
    <lineage>
        <taxon>Bacteria</taxon>
        <taxon>Bacillati</taxon>
        <taxon>Cyanobacteriota</taxon>
        <taxon>Cyanophyceae</taxon>
        <taxon>Oscillatoriophycideae</taxon>
        <taxon>Chroococcales</taxon>
        <taxon>Microcystaceae</taxon>
        <taxon>Microcystis</taxon>
    </lineage>
</organism>
<feature type="non-terminal residue" evidence="1">
    <location>
        <position position="54"/>
    </location>
</feature>
<proteinExistence type="predicted"/>
<comment type="caution">
    <text evidence="1">The sequence shown here is derived from an EMBL/GenBank/DDBJ whole genome shotgun (WGS) entry which is preliminary data.</text>
</comment>
<dbReference type="Proteomes" id="UP000320551">
    <property type="component" value="Unassembled WGS sequence"/>
</dbReference>